<reference evidence="9" key="1">
    <citation type="submission" date="2020-11" db="EMBL/GenBank/DDBJ databases">
        <title>Halonatronomonas betainensis gen. nov., sp. nov. a novel haloalkaliphilic representative of the family Halanaerobiacae capable of betaine degradation.</title>
        <authorList>
            <person name="Boltyanskaya Y."/>
            <person name="Kevbrin V."/>
            <person name="Detkova E."/>
            <person name="Grouzdev D.S."/>
            <person name="Koziaeva V."/>
            <person name="Zhilina T."/>
        </authorList>
    </citation>
    <scope>NUCLEOTIDE SEQUENCE</scope>
    <source>
        <strain evidence="9">Z-7014</strain>
    </source>
</reference>
<dbReference type="RefSeq" id="WP_270452171.1">
    <property type="nucleotide sequence ID" value="NZ_JADPIE010000001.1"/>
</dbReference>
<dbReference type="Pfam" id="PF18765">
    <property type="entry name" value="Polbeta"/>
    <property type="match status" value="1"/>
</dbReference>
<dbReference type="InterPro" id="IPR043519">
    <property type="entry name" value="NT_sf"/>
</dbReference>
<evidence type="ECO:0000256" key="4">
    <source>
        <dbReference type="ARBA" id="ARBA00022723"/>
    </source>
</evidence>
<dbReference type="InterPro" id="IPR052038">
    <property type="entry name" value="Type-VII_TA_antitoxin"/>
</dbReference>
<evidence type="ECO:0000256" key="1">
    <source>
        <dbReference type="ARBA" id="ARBA00001946"/>
    </source>
</evidence>
<dbReference type="GO" id="GO:0046872">
    <property type="term" value="F:metal ion binding"/>
    <property type="evidence" value="ECO:0007669"/>
    <property type="project" value="UniProtKB-KW"/>
</dbReference>
<dbReference type="Gene3D" id="3.30.460.10">
    <property type="entry name" value="Beta Polymerase, domain 2"/>
    <property type="match status" value="1"/>
</dbReference>
<accession>A0A931F559</accession>
<dbReference type="GO" id="GO:0016779">
    <property type="term" value="F:nucleotidyltransferase activity"/>
    <property type="evidence" value="ECO:0007669"/>
    <property type="project" value="UniProtKB-KW"/>
</dbReference>
<sequence>MELRDYVKNKIIKILKEHNITRASIYGSYARGEANENSDIDIVVELNRRSLFELVGLKQDIEDATGLKVDITTYHGLDNSPREGIKDKIKKDEVKII</sequence>
<dbReference type="InterPro" id="IPR041633">
    <property type="entry name" value="Polbeta"/>
</dbReference>
<comment type="caution">
    <text evidence="9">The sequence shown here is derived from an EMBL/GenBank/DDBJ whole genome shotgun (WGS) entry which is preliminary data.</text>
</comment>
<keyword evidence="3" id="KW-0548">Nucleotidyltransferase</keyword>
<dbReference type="SUPFAM" id="SSF81301">
    <property type="entry name" value="Nucleotidyltransferase"/>
    <property type="match status" value="1"/>
</dbReference>
<dbReference type="GO" id="GO:0005524">
    <property type="term" value="F:ATP binding"/>
    <property type="evidence" value="ECO:0007669"/>
    <property type="project" value="UniProtKB-KW"/>
</dbReference>
<name>A0A931F559_9FIRM</name>
<dbReference type="CDD" id="cd05403">
    <property type="entry name" value="NT_KNTase_like"/>
    <property type="match status" value="1"/>
</dbReference>
<keyword evidence="4" id="KW-0479">Metal-binding</keyword>
<evidence type="ECO:0000259" key="8">
    <source>
        <dbReference type="Pfam" id="PF18765"/>
    </source>
</evidence>
<evidence type="ECO:0000256" key="3">
    <source>
        <dbReference type="ARBA" id="ARBA00022695"/>
    </source>
</evidence>
<keyword evidence="5" id="KW-0547">Nucleotide-binding</keyword>
<evidence type="ECO:0000256" key="6">
    <source>
        <dbReference type="ARBA" id="ARBA00022840"/>
    </source>
</evidence>
<evidence type="ECO:0000313" key="10">
    <source>
        <dbReference type="Proteomes" id="UP000621436"/>
    </source>
</evidence>
<comment type="cofactor">
    <cofactor evidence="1">
        <name>Mg(2+)</name>
        <dbReference type="ChEBI" id="CHEBI:18420"/>
    </cofactor>
</comment>
<dbReference type="AlphaFoldDB" id="A0A931F559"/>
<feature type="domain" description="Polymerase beta nucleotidyltransferase" evidence="8">
    <location>
        <begin position="9"/>
        <end position="77"/>
    </location>
</feature>
<keyword evidence="2" id="KW-0808">Transferase</keyword>
<organism evidence="9 10">
    <name type="scientific">Halonatronomonas betaini</name>
    <dbReference type="NCBI Taxonomy" id="2778430"/>
    <lineage>
        <taxon>Bacteria</taxon>
        <taxon>Bacillati</taxon>
        <taxon>Bacillota</taxon>
        <taxon>Clostridia</taxon>
        <taxon>Halanaerobiales</taxon>
        <taxon>Halarsenatibacteraceae</taxon>
        <taxon>Halonatronomonas</taxon>
    </lineage>
</organism>
<protein>
    <submittedName>
        <fullName evidence="9">Nucleotidyltransferase domain-containing protein</fullName>
    </submittedName>
</protein>
<evidence type="ECO:0000256" key="7">
    <source>
        <dbReference type="ARBA" id="ARBA00022842"/>
    </source>
</evidence>
<dbReference type="PANTHER" id="PTHR33571:SF14">
    <property type="entry name" value="PROTEIN ADENYLYLTRANSFERASE MJ0435-RELATED"/>
    <property type="match status" value="1"/>
</dbReference>
<dbReference type="PANTHER" id="PTHR33571">
    <property type="entry name" value="SSL8005 PROTEIN"/>
    <property type="match status" value="1"/>
</dbReference>
<keyword evidence="6" id="KW-0067">ATP-binding</keyword>
<keyword evidence="10" id="KW-1185">Reference proteome</keyword>
<proteinExistence type="predicted"/>
<dbReference type="EMBL" id="JADPIE010000001">
    <property type="protein sequence ID" value="MBF8435535.1"/>
    <property type="molecule type" value="Genomic_DNA"/>
</dbReference>
<gene>
    <name evidence="9" type="ORF">I0Q91_00455</name>
</gene>
<evidence type="ECO:0000256" key="2">
    <source>
        <dbReference type="ARBA" id="ARBA00022679"/>
    </source>
</evidence>
<evidence type="ECO:0000313" key="9">
    <source>
        <dbReference type="EMBL" id="MBF8435535.1"/>
    </source>
</evidence>
<keyword evidence="7" id="KW-0460">Magnesium</keyword>
<dbReference type="Proteomes" id="UP000621436">
    <property type="component" value="Unassembled WGS sequence"/>
</dbReference>
<evidence type="ECO:0000256" key="5">
    <source>
        <dbReference type="ARBA" id="ARBA00022741"/>
    </source>
</evidence>